<evidence type="ECO:0000313" key="1">
    <source>
        <dbReference type="EMBL" id="PSR21802.1"/>
    </source>
</evidence>
<dbReference type="EMBL" id="PXYV01000027">
    <property type="protein sequence ID" value="PSR21802.1"/>
    <property type="molecule type" value="Genomic_DNA"/>
</dbReference>
<gene>
    <name evidence="1" type="ORF">C7B45_09475</name>
</gene>
<comment type="caution">
    <text evidence="1">The sequence shown here is derived from an EMBL/GenBank/DDBJ whole genome shotgun (WGS) entry which is preliminary data.</text>
</comment>
<protein>
    <submittedName>
        <fullName evidence="1">Uncharacterized protein</fullName>
    </submittedName>
</protein>
<reference evidence="1 2" key="1">
    <citation type="journal article" date="2014" name="BMC Genomics">
        <title>Comparison of environmental and isolate Sulfobacillus genomes reveals diverse carbon, sulfur, nitrogen, and hydrogen metabolisms.</title>
        <authorList>
            <person name="Justice N.B."/>
            <person name="Norman A."/>
            <person name="Brown C.T."/>
            <person name="Singh A."/>
            <person name="Thomas B.C."/>
            <person name="Banfield J.F."/>
        </authorList>
    </citation>
    <scope>NUCLEOTIDE SEQUENCE [LARGE SCALE GENOMIC DNA]</scope>
    <source>
        <strain evidence="1">AMDSBA3</strain>
    </source>
</reference>
<dbReference type="AlphaFoldDB" id="A0A2T2WHT0"/>
<accession>A0A2T2WHT0</accession>
<proteinExistence type="predicted"/>
<name>A0A2T2WHT0_9FIRM</name>
<organism evidence="1 2">
    <name type="scientific">Sulfobacillus acidophilus</name>
    <dbReference type="NCBI Taxonomy" id="53633"/>
    <lineage>
        <taxon>Bacteria</taxon>
        <taxon>Bacillati</taxon>
        <taxon>Bacillota</taxon>
        <taxon>Clostridia</taxon>
        <taxon>Eubacteriales</taxon>
        <taxon>Clostridiales Family XVII. Incertae Sedis</taxon>
        <taxon>Sulfobacillus</taxon>
    </lineage>
</organism>
<dbReference type="Proteomes" id="UP000241848">
    <property type="component" value="Unassembled WGS sequence"/>
</dbReference>
<evidence type="ECO:0000313" key="2">
    <source>
        <dbReference type="Proteomes" id="UP000241848"/>
    </source>
</evidence>
<sequence>MAAQSLQQALGHLDKALTRSFREKPGYPRCKTEHGLQSAVYPQGVRVDWDHSPIYVPKAG</sequence>